<dbReference type="Proteomes" id="UP000275078">
    <property type="component" value="Unassembled WGS sequence"/>
</dbReference>
<dbReference type="EMBL" id="ML119813">
    <property type="protein sequence ID" value="RPA73702.1"/>
    <property type="molecule type" value="Genomic_DNA"/>
</dbReference>
<proteinExistence type="predicted"/>
<keyword evidence="1" id="KW-0175">Coiled coil</keyword>
<evidence type="ECO:0000313" key="2">
    <source>
        <dbReference type="EMBL" id="RPA73702.1"/>
    </source>
</evidence>
<name>A0A3N4HIC2_ASCIM</name>
<organism evidence="2 3">
    <name type="scientific">Ascobolus immersus RN42</name>
    <dbReference type="NCBI Taxonomy" id="1160509"/>
    <lineage>
        <taxon>Eukaryota</taxon>
        <taxon>Fungi</taxon>
        <taxon>Dikarya</taxon>
        <taxon>Ascomycota</taxon>
        <taxon>Pezizomycotina</taxon>
        <taxon>Pezizomycetes</taxon>
        <taxon>Pezizales</taxon>
        <taxon>Ascobolaceae</taxon>
        <taxon>Ascobolus</taxon>
    </lineage>
</organism>
<gene>
    <name evidence="2" type="ORF">BJ508DRAFT_313571</name>
</gene>
<protein>
    <submittedName>
        <fullName evidence="2">Uncharacterized protein</fullName>
    </submittedName>
</protein>
<reference evidence="2 3" key="1">
    <citation type="journal article" date="2018" name="Nat. Ecol. Evol.">
        <title>Pezizomycetes genomes reveal the molecular basis of ectomycorrhizal truffle lifestyle.</title>
        <authorList>
            <person name="Murat C."/>
            <person name="Payen T."/>
            <person name="Noel B."/>
            <person name="Kuo A."/>
            <person name="Morin E."/>
            <person name="Chen J."/>
            <person name="Kohler A."/>
            <person name="Krizsan K."/>
            <person name="Balestrini R."/>
            <person name="Da Silva C."/>
            <person name="Montanini B."/>
            <person name="Hainaut M."/>
            <person name="Levati E."/>
            <person name="Barry K.W."/>
            <person name="Belfiori B."/>
            <person name="Cichocki N."/>
            <person name="Clum A."/>
            <person name="Dockter R.B."/>
            <person name="Fauchery L."/>
            <person name="Guy J."/>
            <person name="Iotti M."/>
            <person name="Le Tacon F."/>
            <person name="Lindquist E.A."/>
            <person name="Lipzen A."/>
            <person name="Malagnac F."/>
            <person name="Mello A."/>
            <person name="Molinier V."/>
            <person name="Miyauchi S."/>
            <person name="Poulain J."/>
            <person name="Riccioni C."/>
            <person name="Rubini A."/>
            <person name="Sitrit Y."/>
            <person name="Splivallo R."/>
            <person name="Traeger S."/>
            <person name="Wang M."/>
            <person name="Zifcakova L."/>
            <person name="Wipf D."/>
            <person name="Zambonelli A."/>
            <person name="Paolocci F."/>
            <person name="Nowrousian M."/>
            <person name="Ottonello S."/>
            <person name="Baldrian P."/>
            <person name="Spatafora J.W."/>
            <person name="Henrissat B."/>
            <person name="Nagy L.G."/>
            <person name="Aury J.M."/>
            <person name="Wincker P."/>
            <person name="Grigoriev I.V."/>
            <person name="Bonfante P."/>
            <person name="Martin F.M."/>
        </authorList>
    </citation>
    <scope>NUCLEOTIDE SEQUENCE [LARGE SCALE GENOMIC DNA]</scope>
    <source>
        <strain evidence="2 3">RN42</strain>
    </source>
</reference>
<dbReference type="AlphaFoldDB" id="A0A3N4HIC2"/>
<keyword evidence="3" id="KW-1185">Reference proteome</keyword>
<sequence length="171" mass="19556">MAGDESRSSKHSAPVASIATRIRRLNEKRQDLIRRHELFMRRSIAGFEDLGRVCSERGLRLAPYLPQPPPVFVPVTAANLAAQEDQFVVFDYGYYQWKTMQLFTEQWTEALVANDPVTKRALLEWVDNAGFRVLHQSLPQTLEAYVATHSAHSFQAVPEKNWNAWWTGDAV</sequence>
<feature type="coiled-coil region" evidence="1">
    <location>
        <begin position="15"/>
        <end position="42"/>
    </location>
</feature>
<accession>A0A3N4HIC2</accession>
<evidence type="ECO:0000313" key="3">
    <source>
        <dbReference type="Proteomes" id="UP000275078"/>
    </source>
</evidence>
<evidence type="ECO:0000256" key="1">
    <source>
        <dbReference type="SAM" id="Coils"/>
    </source>
</evidence>